<evidence type="ECO:0000256" key="9">
    <source>
        <dbReference type="ARBA" id="ARBA00023136"/>
    </source>
</evidence>
<dbReference type="InterPro" id="IPR050943">
    <property type="entry name" value="Glycosyltr_29_Sialyltrsf"/>
</dbReference>
<evidence type="ECO:0000256" key="10">
    <source>
        <dbReference type="ARBA" id="ARBA00023157"/>
    </source>
</evidence>
<evidence type="ECO:0000256" key="3">
    <source>
        <dbReference type="ARBA" id="ARBA00022676"/>
    </source>
</evidence>
<keyword evidence="3" id="KW-0328">Glycosyltransferase</keyword>
<feature type="disulfide bond" evidence="12">
    <location>
        <begin position="112"/>
        <end position="261"/>
    </location>
</feature>
<keyword evidence="11" id="KW-0325">Glycoprotein</keyword>
<dbReference type="FunFam" id="3.90.1480.20:FF:000001">
    <property type="entry name" value="ST8 alpha-N-acetyl-neuraminide alpha-2,8-sialyltransferase 2"/>
    <property type="match status" value="1"/>
</dbReference>
<comment type="subcellular location">
    <subcellularLocation>
        <location evidence="1">Golgi apparatus membrane</location>
        <topology evidence="1">Single-pass type II membrane protein</topology>
    </subcellularLocation>
</comment>
<evidence type="ECO:0000313" key="13">
    <source>
        <dbReference type="Ensembl" id="ENSFHEP00000012093.1"/>
    </source>
</evidence>
<evidence type="ECO:0000256" key="11">
    <source>
        <dbReference type="ARBA" id="ARBA00023180"/>
    </source>
</evidence>
<evidence type="ECO:0000313" key="14">
    <source>
        <dbReference type="Proteomes" id="UP000265000"/>
    </source>
</evidence>
<evidence type="ECO:0000256" key="2">
    <source>
        <dbReference type="ARBA" id="ARBA00006003"/>
    </source>
</evidence>
<dbReference type="GeneTree" id="ENSGT01030000234535"/>
<dbReference type="Gene3D" id="3.90.1480.20">
    <property type="entry name" value="Glycosyl transferase family 29"/>
    <property type="match status" value="1"/>
</dbReference>
<dbReference type="Proteomes" id="UP000265000">
    <property type="component" value="Unplaced"/>
</dbReference>
<dbReference type="Pfam" id="PF00777">
    <property type="entry name" value="Glyco_transf_29"/>
    <property type="match status" value="1"/>
</dbReference>
<dbReference type="STRING" id="8078.ENSFHEP00000012093"/>
<organism evidence="13 14">
    <name type="scientific">Fundulus heteroclitus</name>
    <name type="common">Killifish</name>
    <name type="synonym">Mummichog</name>
    <dbReference type="NCBI Taxonomy" id="8078"/>
    <lineage>
        <taxon>Eukaryota</taxon>
        <taxon>Metazoa</taxon>
        <taxon>Chordata</taxon>
        <taxon>Craniata</taxon>
        <taxon>Vertebrata</taxon>
        <taxon>Euteleostomi</taxon>
        <taxon>Actinopterygii</taxon>
        <taxon>Neopterygii</taxon>
        <taxon>Teleostei</taxon>
        <taxon>Neoteleostei</taxon>
        <taxon>Acanthomorphata</taxon>
        <taxon>Ovalentaria</taxon>
        <taxon>Atherinomorphae</taxon>
        <taxon>Cyprinodontiformes</taxon>
        <taxon>Fundulidae</taxon>
        <taxon>Fundulus</taxon>
    </lineage>
</organism>
<reference evidence="13" key="1">
    <citation type="submission" date="2025-08" db="UniProtKB">
        <authorList>
            <consortium name="Ensembl"/>
        </authorList>
    </citation>
    <scope>IDENTIFICATION</scope>
</reference>
<keyword evidence="10" id="KW-1015">Disulfide bond</keyword>
<evidence type="ECO:0000256" key="8">
    <source>
        <dbReference type="ARBA" id="ARBA00023034"/>
    </source>
</evidence>
<dbReference type="InterPro" id="IPR038578">
    <property type="entry name" value="GT29-like_sf"/>
</dbReference>
<evidence type="ECO:0000256" key="5">
    <source>
        <dbReference type="ARBA" id="ARBA00022692"/>
    </source>
</evidence>
<evidence type="ECO:0000256" key="12">
    <source>
        <dbReference type="PIRSR" id="PIRSR005557-2"/>
    </source>
</evidence>
<dbReference type="PIRSF" id="PIRSF005557">
    <property type="entry name" value="Sialyl_trans"/>
    <property type="match status" value="1"/>
</dbReference>
<proteinExistence type="inferred from homology"/>
<evidence type="ECO:0000256" key="1">
    <source>
        <dbReference type="ARBA" id="ARBA00004323"/>
    </source>
</evidence>
<dbReference type="InterPro" id="IPR001675">
    <property type="entry name" value="Glyco_trans_29"/>
</dbReference>
<dbReference type="GO" id="GO:0006491">
    <property type="term" value="P:N-glycan processing"/>
    <property type="evidence" value="ECO:0007669"/>
    <property type="project" value="TreeGrafter"/>
</dbReference>
<dbReference type="AlphaFoldDB" id="A0A3Q2PGE9"/>
<protein>
    <submittedName>
        <fullName evidence="13">ST8 alpha-N-acetyl-neuraminide alpha-2,8-sialyltransferase 6</fullName>
    </submittedName>
</protein>
<dbReference type="GO" id="GO:0009311">
    <property type="term" value="P:oligosaccharide metabolic process"/>
    <property type="evidence" value="ECO:0007669"/>
    <property type="project" value="TreeGrafter"/>
</dbReference>
<keyword evidence="14" id="KW-1185">Reference proteome</keyword>
<keyword evidence="6" id="KW-0735">Signal-anchor</keyword>
<keyword evidence="8" id="KW-0333">Golgi apparatus</keyword>
<dbReference type="GO" id="GO:0003828">
    <property type="term" value="F:alpha-N-acetylneuraminate alpha-2,8-sialyltransferase activity"/>
    <property type="evidence" value="ECO:0007669"/>
    <property type="project" value="TreeGrafter"/>
</dbReference>
<comment type="similarity">
    <text evidence="2">Belongs to the glycosyltransferase 29 family.</text>
</comment>
<dbReference type="PANTHER" id="PTHR11987:SF50">
    <property type="entry name" value="ALPHA-2,8-SIALYLTRANSFERASE 8F"/>
    <property type="match status" value="1"/>
</dbReference>
<keyword evidence="4" id="KW-0808">Transferase</keyword>
<sequence>MSCCSQVTLAQKEINLSFSLNVFMCLRENIKKALEVYSEIWTKKGYNSEKFRLDLKANVNGFDEAILTQANTKVGSILIYAGERKRTFNVTPEIFDLFPKGHPFSNKRWDTCAVVGNAGIIANSSCGKMINSADFVIRCNLPPLTNGYEKDVGTKTDVVTANPSIFLNKYEALTERRSPIMERLSSYGSSLLLLPAFSFGMNTDVCLRTLYTLQDFQADIQPVFINPDYLHKLFLFWRSQGLQEGRLTTGVIMASLALELCDNVHLYGFWPFSVHPYKIKNLTNHYYDDMKPNTHVHSMPSEFNTLLQLHREGVLRLHLGDSEDPAGFGAPTVSS</sequence>
<keyword evidence="5" id="KW-0812">Transmembrane</keyword>
<evidence type="ECO:0000256" key="7">
    <source>
        <dbReference type="ARBA" id="ARBA00022989"/>
    </source>
</evidence>
<name>A0A3Q2PGE9_FUNHE</name>
<keyword evidence="9" id="KW-0472">Membrane</keyword>
<keyword evidence="7" id="KW-1133">Transmembrane helix</keyword>
<evidence type="ECO:0000256" key="6">
    <source>
        <dbReference type="ARBA" id="ARBA00022968"/>
    </source>
</evidence>
<reference evidence="13" key="2">
    <citation type="submission" date="2025-09" db="UniProtKB">
        <authorList>
            <consortium name="Ensembl"/>
        </authorList>
    </citation>
    <scope>IDENTIFICATION</scope>
</reference>
<dbReference type="PANTHER" id="PTHR11987">
    <property type="entry name" value="ALPHA-2,8-SIALYLTRANSFERASE"/>
    <property type="match status" value="1"/>
</dbReference>
<dbReference type="InterPro" id="IPR012163">
    <property type="entry name" value="Sialyl_trans"/>
</dbReference>
<dbReference type="Ensembl" id="ENSFHET00000019261.1">
    <property type="protein sequence ID" value="ENSFHEP00000012093.1"/>
    <property type="gene ID" value="ENSFHEG00000013556.1"/>
</dbReference>
<dbReference type="GO" id="GO:0000139">
    <property type="term" value="C:Golgi membrane"/>
    <property type="evidence" value="ECO:0007669"/>
    <property type="project" value="UniProtKB-SubCell"/>
</dbReference>
<accession>A0A3Q2PGE9</accession>
<evidence type="ECO:0000256" key="4">
    <source>
        <dbReference type="ARBA" id="ARBA00022679"/>
    </source>
</evidence>